<comment type="caution">
    <text evidence="2">The sequence shown here is derived from an EMBL/GenBank/DDBJ whole genome shotgun (WGS) entry which is preliminary data.</text>
</comment>
<gene>
    <name evidence="2" type="ORF">NT2_05_02060</name>
</gene>
<keyword evidence="1" id="KW-0732">Signal</keyword>
<dbReference type="eggNOG" id="ENOG5032Q8X">
    <property type="taxonomic scope" value="Bacteria"/>
</dbReference>
<dbReference type="EMBL" id="BASZ01000005">
    <property type="protein sequence ID" value="GAD49286.1"/>
    <property type="molecule type" value="Genomic_DNA"/>
</dbReference>
<keyword evidence="3" id="KW-1185">Reference proteome</keyword>
<dbReference type="Proteomes" id="UP000016568">
    <property type="component" value="Unassembled WGS sequence"/>
</dbReference>
<evidence type="ECO:0000256" key="1">
    <source>
        <dbReference type="SAM" id="SignalP"/>
    </source>
</evidence>
<evidence type="ECO:0000313" key="2">
    <source>
        <dbReference type="EMBL" id="GAD49286.1"/>
    </source>
</evidence>
<reference evidence="2 3" key="1">
    <citation type="submission" date="2013-09" db="EMBL/GenBank/DDBJ databases">
        <title>Whole genome shotgun sequence of Novosphingobium tardaugens NBRC 16725.</title>
        <authorList>
            <person name="Isaki S."/>
            <person name="Hosoyama A."/>
            <person name="Tsuchikane K."/>
            <person name="Katsumata H."/>
            <person name="Ando Y."/>
            <person name="Yamazaki S."/>
            <person name="Fujita N."/>
        </authorList>
    </citation>
    <scope>NUCLEOTIDE SEQUENCE [LARGE SCALE GENOMIC DNA]</scope>
    <source>
        <strain evidence="2 3">NBRC 16725</strain>
    </source>
</reference>
<protein>
    <recommendedName>
        <fullName evidence="4">DUF3558 domain-containing protein</fullName>
    </recommendedName>
</protein>
<dbReference type="PROSITE" id="PS51257">
    <property type="entry name" value="PROKAR_LIPOPROTEIN"/>
    <property type="match status" value="1"/>
</dbReference>
<sequence>MVKFGVFSTALVVLTVALAGCGETSNTESGGAQSSAKSGAAAAGWNAADACSILDKAAVGAALGQDVKETQLGLVHEAGAADAATSECSYIGADGSTLVTAMTRWSPINDNSQASFDGTRNAAASALKAFSDKQVEDIPALGKAAFIVPGIDALTVFIDDARMVTVTVQKVPDGGSGKDIAIALAKKAGA</sequence>
<evidence type="ECO:0008006" key="4">
    <source>
        <dbReference type="Google" id="ProtNLM"/>
    </source>
</evidence>
<feature type="chain" id="PRO_5004637355" description="DUF3558 domain-containing protein" evidence="1">
    <location>
        <begin position="20"/>
        <end position="190"/>
    </location>
</feature>
<organism evidence="2 3">
    <name type="scientific">Caenibius tardaugens NBRC 16725</name>
    <dbReference type="NCBI Taxonomy" id="1219035"/>
    <lineage>
        <taxon>Bacteria</taxon>
        <taxon>Pseudomonadati</taxon>
        <taxon>Pseudomonadota</taxon>
        <taxon>Alphaproteobacteria</taxon>
        <taxon>Sphingomonadales</taxon>
        <taxon>Erythrobacteraceae</taxon>
        <taxon>Caenibius</taxon>
    </lineage>
</organism>
<feature type="signal peptide" evidence="1">
    <location>
        <begin position="1"/>
        <end position="19"/>
    </location>
</feature>
<evidence type="ECO:0000313" key="3">
    <source>
        <dbReference type="Proteomes" id="UP000016568"/>
    </source>
</evidence>
<proteinExistence type="predicted"/>
<accession>U2Y7U5</accession>
<dbReference type="AlphaFoldDB" id="U2Y7U5"/>
<name>U2Y7U5_9SPHN</name>